<dbReference type="Pfam" id="PF13460">
    <property type="entry name" value="NAD_binding_10"/>
    <property type="match status" value="1"/>
</dbReference>
<dbReference type="EMBL" id="JAPNNL010000102">
    <property type="protein sequence ID" value="MDA0636342.1"/>
    <property type="molecule type" value="Genomic_DNA"/>
</dbReference>
<dbReference type="PANTHER" id="PTHR43162">
    <property type="match status" value="1"/>
</dbReference>
<accession>A0ABT4SGM1</accession>
<evidence type="ECO:0000313" key="2">
    <source>
        <dbReference type="EMBL" id="MDA0636342.1"/>
    </source>
</evidence>
<proteinExistence type="predicted"/>
<dbReference type="RefSeq" id="WP_270157206.1">
    <property type="nucleotide sequence ID" value="NZ_JAPNNL010000102.1"/>
</dbReference>
<reference evidence="2" key="1">
    <citation type="submission" date="2022-11" db="EMBL/GenBank/DDBJ databases">
        <title>Nonomuraea corallina sp. nov., a new species of the genus Nonomuraea isolated from sea side sediment in Thai sea.</title>
        <authorList>
            <person name="Ngamcharungchit C."/>
            <person name="Matsumoto A."/>
            <person name="Suriyachadkun C."/>
            <person name="Panbangred W."/>
            <person name="Inahashi Y."/>
            <person name="Intra B."/>
        </authorList>
    </citation>
    <scope>NUCLEOTIDE SEQUENCE</scope>
    <source>
        <strain evidence="2">MCN248</strain>
    </source>
</reference>
<dbReference type="Proteomes" id="UP001144036">
    <property type="component" value="Unassembled WGS sequence"/>
</dbReference>
<keyword evidence="3" id="KW-1185">Reference proteome</keyword>
<dbReference type="Gene3D" id="3.40.50.720">
    <property type="entry name" value="NAD(P)-binding Rossmann-like Domain"/>
    <property type="match status" value="1"/>
</dbReference>
<dbReference type="PANTHER" id="PTHR43162:SF1">
    <property type="entry name" value="PRESTALK A DIFFERENTIATION PROTEIN A"/>
    <property type="match status" value="1"/>
</dbReference>
<evidence type="ECO:0000313" key="3">
    <source>
        <dbReference type="Proteomes" id="UP001144036"/>
    </source>
</evidence>
<dbReference type="InterPro" id="IPR036291">
    <property type="entry name" value="NAD(P)-bd_dom_sf"/>
</dbReference>
<dbReference type="Gene3D" id="3.90.25.10">
    <property type="entry name" value="UDP-galactose 4-epimerase, domain 1"/>
    <property type="match status" value="1"/>
</dbReference>
<dbReference type="SUPFAM" id="SSF51735">
    <property type="entry name" value="NAD(P)-binding Rossmann-fold domains"/>
    <property type="match status" value="1"/>
</dbReference>
<organism evidence="2 3">
    <name type="scientific">Nonomuraea corallina</name>
    <dbReference type="NCBI Taxonomy" id="2989783"/>
    <lineage>
        <taxon>Bacteria</taxon>
        <taxon>Bacillati</taxon>
        <taxon>Actinomycetota</taxon>
        <taxon>Actinomycetes</taxon>
        <taxon>Streptosporangiales</taxon>
        <taxon>Streptosporangiaceae</taxon>
        <taxon>Nonomuraea</taxon>
    </lineage>
</organism>
<protein>
    <submittedName>
        <fullName evidence="2">NAD(P)H-binding protein</fullName>
    </submittedName>
</protein>
<name>A0ABT4SGM1_9ACTN</name>
<feature type="domain" description="NAD(P)-binding" evidence="1">
    <location>
        <begin position="7"/>
        <end position="170"/>
    </location>
</feature>
<dbReference type="InterPro" id="IPR016040">
    <property type="entry name" value="NAD(P)-bd_dom"/>
</dbReference>
<dbReference type="InterPro" id="IPR051604">
    <property type="entry name" value="Ergot_Alk_Oxidoreductase"/>
</dbReference>
<evidence type="ECO:0000259" key="1">
    <source>
        <dbReference type="Pfam" id="PF13460"/>
    </source>
</evidence>
<gene>
    <name evidence="2" type="ORF">OUY22_23225</name>
</gene>
<sequence>MTILVTGGTGKTGRRIAARLQTLGHAVRVGSRTGAPPFDPPFDWADRATWAPALDGAHAAYIAYYPDLAFPGALEDLRAFTEQAVKAGVGRLVLLSGRGEALAEAGEQVVRESGVAWTIVRCGWFMQNFSEGYLVEPVRDGVIALPAGEVAEPFVDVDDIADVSVAALTEDGHAGMLYELTGPRLLTFADVAAELSEATGRPITYVPVTAEEYAAGAAAHGVPPGEIELLTMLFTEILDGRNAYVADGVRAALGRPARDFKDFARDNAAVWVTGG</sequence>
<comment type="caution">
    <text evidence="2">The sequence shown here is derived from an EMBL/GenBank/DDBJ whole genome shotgun (WGS) entry which is preliminary data.</text>
</comment>